<keyword evidence="3" id="KW-1185">Reference proteome</keyword>
<dbReference type="EMBL" id="JAWRVI010000017">
    <property type="protein sequence ID" value="KAK4090018.1"/>
    <property type="molecule type" value="Genomic_DNA"/>
</dbReference>
<protein>
    <submittedName>
        <fullName evidence="2">Uncharacterized protein</fullName>
    </submittedName>
</protein>
<proteinExistence type="predicted"/>
<comment type="caution">
    <text evidence="2">The sequence shown here is derived from an EMBL/GenBank/DDBJ whole genome shotgun (WGS) entry which is preliminary data.</text>
</comment>
<evidence type="ECO:0000313" key="3">
    <source>
        <dbReference type="Proteomes" id="UP001287286"/>
    </source>
</evidence>
<feature type="region of interest" description="Disordered" evidence="1">
    <location>
        <begin position="290"/>
        <end position="344"/>
    </location>
</feature>
<evidence type="ECO:0000313" key="2">
    <source>
        <dbReference type="EMBL" id="KAK4090018.1"/>
    </source>
</evidence>
<organism evidence="2 3">
    <name type="scientific">Purpureocillium lilacinum</name>
    <name type="common">Paecilomyces lilacinus</name>
    <dbReference type="NCBI Taxonomy" id="33203"/>
    <lineage>
        <taxon>Eukaryota</taxon>
        <taxon>Fungi</taxon>
        <taxon>Dikarya</taxon>
        <taxon>Ascomycota</taxon>
        <taxon>Pezizomycotina</taxon>
        <taxon>Sordariomycetes</taxon>
        <taxon>Hypocreomycetidae</taxon>
        <taxon>Hypocreales</taxon>
        <taxon>Ophiocordycipitaceae</taxon>
        <taxon>Purpureocillium</taxon>
    </lineage>
</organism>
<feature type="compositionally biased region" description="Pro residues" evidence="1">
    <location>
        <begin position="463"/>
        <end position="474"/>
    </location>
</feature>
<feature type="compositionally biased region" description="Pro residues" evidence="1">
    <location>
        <begin position="302"/>
        <end position="312"/>
    </location>
</feature>
<feature type="region of interest" description="Disordered" evidence="1">
    <location>
        <begin position="437"/>
        <end position="474"/>
    </location>
</feature>
<accession>A0ABR0C2S4</accession>
<evidence type="ECO:0000256" key="1">
    <source>
        <dbReference type="SAM" id="MobiDB-lite"/>
    </source>
</evidence>
<name>A0ABR0C2S4_PURLI</name>
<sequence>MPLRLLVPPADRPAASDVDGGVFVCLRVRARDRIKRQAAGGRSVPCSLARSLAPDRMGPRVEANVPRCLAGIGQQRCRDTGLLLHGRLQARIVGRICGRTGINAEPTPCPGPANTMIAPTVVVTPRRFRHARHMQADGGAPAGCKGGEEGSCRPGARGRLTRHTPSGSRGDDEMGLAAADAVFRTTFTGGIATRWGALPTWRPRLRHEHRSRKLSTLAARRRCLHLMLVGWTWSVPEQFVQTTALSCHLPFTGVPMTGHRQGPSVVSRSPQTAAAEPQRAIWKEGISQEGMEGQAPAKKGPAPGPETPPHAPPRGAIRTGPRWRQKGRGVEAGDVSPSKARDGGVIGSLAHVTGPTPPVMGIGSGSAHNATRGGLRDAFVALASSRLLDVSQEKPPLQQREPRRLIDDRPAPCTNHRRMRPCWKLWKVGPQPAAAPGDLGFGGFEREFANAPPRRQTHVGLPPVRPPSYPPSIL</sequence>
<feature type="region of interest" description="Disordered" evidence="1">
    <location>
        <begin position="136"/>
        <end position="172"/>
    </location>
</feature>
<reference evidence="2 3" key="1">
    <citation type="journal article" date="2024" name="Microbiol. Resour. Announc.">
        <title>Genome annotations for the ascomycete fungi Trichoderma harzianum, Trichoderma aggressivum, and Purpureocillium lilacinum.</title>
        <authorList>
            <person name="Beijen E.P.W."/>
            <person name="Ohm R.A."/>
        </authorList>
    </citation>
    <scope>NUCLEOTIDE SEQUENCE [LARGE SCALE GENOMIC DNA]</scope>
    <source>
        <strain evidence="2 3">CBS 150709</strain>
    </source>
</reference>
<dbReference type="Proteomes" id="UP001287286">
    <property type="component" value="Unassembled WGS sequence"/>
</dbReference>
<gene>
    <name evidence="2" type="ORF">Purlil1_5644</name>
</gene>